<dbReference type="HOGENOM" id="CLU_1400488_0_0_0"/>
<evidence type="ECO:0000313" key="3">
    <source>
        <dbReference type="Proteomes" id="UP000010467"/>
    </source>
</evidence>
<dbReference type="eggNOG" id="ENOG502ZIX9">
    <property type="taxonomic scope" value="Bacteria"/>
</dbReference>
<protein>
    <recommendedName>
        <fullName evidence="4">Scaffolding protein</fullName>
    </recommendedName>
</protein>
<feature type="region of interest" description="Disordered" evidence="1">
    <location>
        <begin position="1"/>
        <end position="52"/>
    </location>
</feature>
<sequence>MTDEPTGTTQDVATETPPAPATPDVEIASAETPEPTDKHARTEQRLRRERNAAREQLTALQAQLESLKSEKETRMAEETQAQLTELQTQLEAARTELRQERLKASLTGKVVDVDAALKLLGTEHLAEDGTPKVDAFLERYPFLAASPAAAPTAPGGGGGSQGTGGKKYTQADLDRMTPAEINANWDAIQKDLNS</sequence>
<gene>
    <name evidence="2" type="ordered locus">Deipe_2069</name>
</gene>
<dbReference type="KEGG" id="dpd:Deipe_2069"/>
<accession>L0A3I3</accession>
<dbReference type="InterPro" id="IPR009636">
    <property type="entry name" value="SCAF"/>
</dbReference>
<feature type="region of interest" description="Disordered" evidence="1">
    <location>
        <begin position="147"/>
        <end position="194"/>
    </location>
</feature>
<dbReference type="RefSeq" id="WP_015235870.1">
    <property type="nucleotide sequence ID" value="NC_019793.1"/>
</dbReference>
<feature type="compositionally biased region" description="Basic and acidic residues" evidence="1">
    <location>
        <begin position="35"/>
        <end position="52"/>
    </location>
</feature>
<name>L0A3I3_DEIPD</name>
<feature type="compositionally biased region" description="Low complexity" evidence="1">
    <location>
        <begin position="11"/>
        <end position="26"/>
    </location>
</feature>
<proteinExistence type="predicted"/>
<feature type="compositionally biased region" description="Gly residues" evidence="1">
    <location>
        <begin position="154"/>
        <end position="165"/>
    </location>
</feature>
<evidence type="ECO:0000256" key="1">
    <source>
        <dbReference type="SAM" id="MobiDB-lite"/>
    </source>
</evidence>
<dbReference type="EMBL" id="CP003382">
    <property type="protein sequence ID" value="AFZ67565.1"/>
    <property type="molecule type" value="Genomic_DNA"/>
</dbReference>
<evidence type="ECO:0008006" key="4">
    <source>
        <dbReference type="Google" id="ProtNLM"/>
    </source>
</evidence>
<reference evidence="3" key="1">
    <citation type="submission" date="2012-03" db="EMBL/GenBank/DDBJ databases">
        <title>Complete sequence of chromosome of Deinococcus peraridilitoris DSM 19664.</title>
        <authorList>
            <person name="Lucas S."/>
            <person name="Copeland A."/>
            <person name="Lapidus A."/>
            <person name="Glavina del Rio T."/>
            <person name="Dalin E."/>
            <person name="Tice H."/>
            <person name="Bruce D."/>
            <person name="Goodwin L."/>
            <person name="Pitluck S."/>
            <person name="Peters L."/>
            <person name="Mikhailova N."/>
            <person name="Lu M."/>
            <person name="Kyrpides N."/>
            <person name="Mavromatis K."/>
            <person name="Ivanova N."/>
            <person name="Brettin T."/>
            <person name="Detter J.C."/>
            <person name="Han C."/>
            <person name="Larimer F."/>
            <person name="Land M."/>
            <person name="Hauser L."/>
            <person name="Markowitz V."/>
            <person name="Cheng J.-F."/>
            <person name="Hugenholtz P."/>
            <person name="Woyke T."/>
            <person name="Wu D."/>
            <person name="Pukall R."/>
            <person name="Steenblock K."/>
            <person name="Brambilla E."/>
            <person name="Klenk H.-P."/>
            <person name="Eisen J.A."/>
        </authorList>
    </citation>
    <scope>NUCLEOTIDE SEQUENCE [LARGE SCALE GENOMIC DNA]</scope>
    <source>
        <strain evidence="3">DSM 19664 / LMG 22246 / CIP 109416 / KR-200</strain>
    </source>
</reference>
<dbReference type="Pfam" id="PF06810">
    <property type="entry name" value="Phage_scaffold"/>
    <property type="match status" value="1"/>
</dbReference>
<evidence type="ECO:0000313" key="2">
    <source>
        <dbReference type="EMBL" id="AFZ67565.1"/>
    </source>
</evidence>
<dbReference type="PATRIC" id="fig|937777.3.peg.2079"/>
<dbReference type="Proteomes" id="UP000010467">
    <property type="component" value="Chromosome"/>
</dbReference>
<dbReference type="STRING" id="937777.Deipe_2069"/>
<feature type="compositionally biased region" description="Polar residues" evidence="1">
    <location>
        <begin position="1"/>
        <end position="10"/>
    </location>
</feature>
<keyword evidence="3" id="KW-1185">Reference proteome</keyword>
<organism evidence="2 3">
    <name type="scientific">Deinococcus peraridilitoris (strain DSM 19664 / LMG 22246 / CIP 109416 / KR-200)</name>
    <dbReference type="NCBI Taxonomy" id="937777"/>
    <lineage>
        <taxon>Bacteria</taxon>
        <taxon>Thermotogati</taxon>
        <taxon>Deinococcota</taxon>
        <taxon>Deinococci</taxon>
        <taxon>Deinococcales</taxon>
        <taxon>Deinococcaceae</taxon>
        <taxon>Deinococcus</taxon>
    </lineage>
</organism>
<dbReference type="AlphaFoldDB" id="L0A3I3"/>